<dbReference type="Pfam" id="PF11236">
    <property type="entry name" value="DUF3037"/>
    <property type="match status" value="1"/>
</dbReference>
<organism evidence="1 2">
    <name type="scientific">Streptomyces dysideae</name>
    <dbReference type="NCBI Taxonomy" id="909626"/>
    <lineage>
        <taxon>Bacteria</taxon>
        <taxon>Bacillati</taxon>
        <taxon>Actinomycetota</taxon>
        <taxon>Actinomycetes</taxon>
        <taxon>Kitasatosporales</taxon>
        <taxon>Streptomycetaceae</taxon>
        <taxon>Streptomyces</taxon>
    </lineage>
</organism>
<dbReference type="Proteomes" id="UP000053260">
    <property type="component" value="Unassembled WGS sequence"/>
</dbReference>
<evidence type="ECO:0008006" key="3">
    <source>
        <dbReference type="Google" id="ProtNLM"/>
    </source>
</evidence>
<accession>A0A101UW91</accession>
<reference evidence="1 2" key="1">
    <citation type="submission" date="2015-10" db="EMBL/GenBank/DDBJ databases">
        <title>Draft genome sequence of Streptomyces sp. RV15, isolated from a marine sponge.</title>
        <authorList>
            <person name="Ruckert C."/>
            <person name="Abdelmohsen U.R."/>
            <person name="Winkler A."/>
            <person name="Hentschel U."/>
            <person name="Kalinowski J."/>
            <person name="Kampfer P."/>
            <person name="Glaeser S."/>
        </authorList>
    </citation>
    <scope>NUCLEOTIDE SEQUENCE [LARGE SCALE GENOMIC DNA]</scope>
    <source>
        <strain evidence="1 2">RV15</strain>
    </source>
</reference>
<dbReference type="OrthoDB" id="9803207at2"/>
<dbReference type="EMBL" id="LMXB01000068">
    <property type="protein sequence ID" value="KUO18038.1"/>
    <property type="molecule type" value="Genomic_DNA"/>
</dbReference>
<keyword evidence="2" id="KW-1185">Reference proteome</keyword>
<protein>
    <recommendedName>
        <fullName evidence="3">DUF3037 domain-containing protein</fullName>
    </recommendedName>
</protein>
<evidence type="ECO:0000313" key="2">
    <source>
        <dbReference type="Proteomes" id="UP000053260"/>
    </source>
</evidence>
<gene>
    <name evidence="1" type="ORF">AQJ91_26910</name>
</gene>
<proteinExistence type="predicted"/>
<dbReference type="STRING" id="909626.AQJ91_26910"/>
<dbReference type="AlphaFoldDB" id="A0A101UW91"/>
<comment type="caution">
    <text evidence="1">The sequence shown here is derived from an EMBL/GenBank/DDBJ whole genome shotgun (WGS) entry which is preliminary data.</text>
</comment>
<evidence type="ECO:0000313" key="1">
    <source>
        <dbReference type="EMBL" id="KUO18038.1"/>
    </source>
</evidence>
<sequence>MSERHIIRAGQGGGRDIYEYALLRVVPRIERGECINAGVLVYCRAKAYVGARTHLDEARLLALDPDADVTGVRAALRAVEGVCTGGDAAGQAAGDDAGRRFRWLIAPRSTVVQPGPVHTGLTTDPAAETERLLGLLVR</sequence>
<dbReference type="InterPro" id="IPR021398">
    <property type="entry name" value="DUF3037"/>
</dbReference>
<name>A0A101UW91_9ACTN</name>
<dbReference type="RefSeq" id="WP_067026650.1">
    <property type="nucleotide sequence ID" value="NZ_KQ949093.1"/>
</dbReference>